<keyword evidence="2" id="KW-1185">Reference proteome</keyword>
<protein>
    <submittedName>
        <fullName evidence="1">Excisionase</fullName>
    </submittedName>
</protein>
<dbReference type="EMBL" id="QXMN01000051">
    <property type="protein sequence ID" value="RIX74440.1"/>
    <property type="molecule type" value="Genomic_DNA"/>
</dbReference>
<accession>A0A9X8GSM6</accession>
<reference evidence="1 2" key="1">
    <citation type="submission" date="2018-09" db="EMBL/GenBank/DDBJ databases">
        <title>Acidovorax cavernicola nov. sp. isolated from Gruta de las Maravillas (Aracena, Spain).</title>
        <authorList>
            <person name="Jurado V."/>
            <person name="Gutierrez-Patricio S."/>
            <person name="Gonzalez-Pimentel J.L."/>
            <person name="Miller A.Z."/>
            <person name="Laiz L."/>
            <person name="Saiz-Jimenez C."/>
        </authorList>
    </citation>
    <scope>NUCLEOTIDE SEQUENCE [LARGE SCALE GENOMIC DNA]</scope>
    <source>
        <strain evidence="1 2">1011MAR4D40.2</strain>
    </source>
</reference>
<gene>
    <name evidence="1" type="ORF">D3H34_27295</name>
</gene>
<proteinExistence type="predicted"/>
<comment type="caution">
    <text evidence="1">The sequence shown here is derived from an EMBL/GenBank/DDBJ whole genome shotgun (WGS) entry which is preliminary data.</text>
</comment>
<sequence length="75" mass="8550">MSTGTAPKSYRWVKLSKHCEETGDTPDAVHARRRKRVWTDGVQCRLGPDGNLYINPEEYNTWVESQPQQSHAHAA</sequence>
<name>A0A9X8GSM6_9BURK</name>
<dbReference type="RefSeq" id="WP_119557621.1">
    <property type="nucleotide sequence ID" value="NZ_QXMN01000051.1"/>
</dbReference>
<evidence type="ECO:0000313" key="2">
    <source>
        <dbReference type="Proteomes" id="UP000265619"/>
    </source>
</evidence>
<evidence type="ECO:0000313" key="1">
    <source>
        <dbReference type="EMBL" id="RIX74440.1"/>
    </source>
</evidence>
<organism evidence="1 2">
    <name type="scientific">Acidovorax cavernicola</name>
    <dbReference type="NCBI Taxonomy" id="1675792"/>
    <lineage>
        <taxon>Bacteria</taxon>
        <taxon>Pseudomonadati</taxon>
        <taxon>Pseudomonadota</taxon>
        <taxon>Betaproteobacteria</taxon>
        <taxon>Burkholderiales</taxon>
        <taxon>Comamonadaceae</taxon>
        <taxon>Acidovorax</taxon>
    </lineage>
</organism>
<dbReference type="OrthoDB" id="8779418at2"/>
<dbReference type="Proteomes" id="UP000265619">
    <property type="component" value="Unassembled WGS sequence"/>
</dbReference>
<dbReference type="AlphaFoldDB" id="A0A9X8GSM6"/>